<accession>A0A401P5N8</accession>
<evidence type="ECO:0000256" key="1">
    <source>
        <dbReference type="SAM" id="Coils"/>
    </source>
</evidence>
<feature type="region of interest" description="Disordered" evidence="2">
    <location>
        <begin position="90"/>
        <end position="120"/>
    </location>
</feature>
<feature type="compositionally biased region" description="Basic and acidic residues" evidence="2">
    <location>
        <begin position="110"/>
        <end position="119"/>
    </location>
</feature>
<evidence type="ECO:0000256" key="2">
    <source>
        <dbReference type="SAM" id="MobiDB-lite"/>
    </source>
</evidence>
<feature type="non-terminal residue" evidence="3">
    <location>
        <position position="1"/>
    </location>
</feature>
<dbReference type="GO" id="GO:0005814">
    <property type="term" value="C:centriole"/>
    <property type="evidence" value="ECO:0007669"/>
    <property type="project" value="TreeGrafter"/>
</dbReference>
<dbReference type="PANTHER" id="PTHR46725">
    <property type="entry name" value="COILED-COIL DOMAIN-CONTAINING PROTEIN 57"/>
    <property type="match status" value="1"/>
</dbReference>
<sequence>VTAELHETDRKLQEVETLVRTLTLERDQAIASLQEHGVFPQRDSQTSMPEKGNVNNVEFPSDVIRKLQEQNLNLRTVIAQMRKEMEMLTEQIPANQSRDKSFDEIGSSKSPKETSKDDITPYTSEYVKSVEDEVYELKQKCRKLEGQLEDISKASSKVKVSLPSLPITADNAYLQNHTRTLNETIASLRAEKVSTAATVKKHEARIVHLDHLIIQFTQQTRQKQVEIDQLRYELTSQQQRTSADILRLNERIAELELQLVEARREADEYFKGNLQQNSEAVALGNEVSALKLDLVSGRAPVVVEQTELVKELQGEILHLRQQLGHSQLVNIPSKQQSSTVSVLQAKLKQAARYISQLSRDKQQLIEMGNRLRAELVRSKLDVFQPSVAVSHSDLPAQSPKELAQEAQNRLTALERLQYQLTSQELQYAQLKHFRQVPITVQQNSSESENGQDAQNKKIGTRAQIRNTNPAVTSTGKTVNGKTKESEVSETSQSHLIVPEPSQSQPMMHGASTQPELLMSSYGADSSIQDIWQMLDGGSSPSIPTPQNTDDVDQSKRGNKAELVFLIQDSTAIQQAGMEPIYTLQGAKADIHKKAKPHHLTATGTKQKHSSKTAKIRNYNIRD</sequence>
<dbReference type="GO" id="GO:0007099">
    <property type="term" value="P:centriole replication"/>
    <property type="evidence" value="ECO:0007669"/>
    <property type="project" value="TreeGrafter"/>
</dbReference>
<evidence type="ECO:0000313" key="4">
    <source>
        <dbReference type="Proteomes" id="UP000288216"/>
    </source>
</evidence>
<proteinExistence type="predicted"/>
<dbReference type="OrthoDB" id="568502at2759"/>
<feature type="region of interest" description="Disordered" evidence="2">
    <location>
        <begin position="441"/>
        <end position="460"/>
    </location>
</feature>
<reference evidence="3 4" key="1">
    <citation type="journal article" date="2018" name="Nat. Ecol. Evol.">
        <title>Shark genomes provide insights into elasmobranch evolution and the origin of vertebrates.</title>
        <authorList>
            <person name="Hara Y"/>
            <person name="Yamaguchi K"/>
            <person name="Onimaru K"/>
            <person name="Kadota M"/>
            <person name="Koyanagi M"/>
            <person name="Keeley SD"/>
            <person name="Tatsumi K"/>
            <person name="Tanaka K"/>
            <person name="Motone F"/>
            <person name="Kageyama Y"/>
            <person name="Nozu R"/>
            <person name="Adachi N"/>
            <person name="Nishimura O"/>
            <person name="Nakagawa R"/>
            <person name="Tanegashima C"/>
            <person name="Kiyatake I"/>
            <person name="Matsumoto R"/>
            <person name="Murakumo K"/>
            <person name="Nishida K"/>
            <person name="Terakita A"/>
            <person name="Kuratani S"/>
            <person name="Sato K"/>
            <person name="Hyodo S Kuraku.S."/>
        </authorList>
    </citation>
    <scope>NUCLEOTIDE SEQUENCE [LARGE SCALE GENOMIC DNA]</scope>
</reference>
<feature type="coiled-coil region" evidence="1">
    <location>
        <begin position="127"/>
        <end position="154"/>
    </location>
</feature>
<dbReference type="STRING" id="75743.A0A401P5N8"/>
<name>A0A401P5N8_SCYTO</name>
<feature type="region of interest" description="Disordered" evidence="2">
    <location>
        <begin position="598"/>
        <end position="622"/>
    </location>
</feature>
<dbReference type="Proteomes" id="UP000288216">
    <property type="component" value="Unassembled WGS sequence"/>
</dbReference>
<feature type="compositionally biased region" description="Polar residues" evidence="2">
    <location>
        <begin position="488"/>
        <end position="510"/>
    </location>
</feature>
<feature type="region of interest" description="Disordered" evidence="2">
    <location>
        <begin position="470"/>
        <end position="510"/>
    </location>
</feature>
<dbReference type="GO" id="GO:0045931">
    <property type="term" value="P:positive regulation of mitotic cell cycle"/>
    <property type="evidence" value="ECO:0007669"/>
    <property type="project" value="TreeGrafter"/>
</dbReference>
<evidence type="ECO:0000313" key="3">
    <source>
        <dbReference type="EMBL" id="GCB68442.1"/>
    </source>
</evidence>
<keyword evidence="1" id="KW-0175">Coiled coil</keyword>
<protein>
    <submittedName>
        <fullName evidence="3">Uncharacterized protein</fullName>
    </submittedName>
</protein>
<dbReference type="GO" id="GO:0007020">
    <property type="term" value="P:microtubule nucleation"/>
    <property type="evidence" value="ECO:0007669"/>
    <property type="project" value="TreeGrafter"/>
</dbReference>
<gene>
    <name evidence="3" type="ORF">scyTo_0008229</name>
</gene>
<dbReference type="GO" id="GO:0060271">
    <property type="term" value="P:cilium assembly"/>
    <property type="evidence" value="ECO:0007669"/>
    <property type="project" value="TreeGrafter"/>
</dbReference>
<dbReference type="GO" id="GO:0005876">
    <property type="term" value="C:spindle microtubule"/>
    <property type="evidence" value="ECO:0007669"/>
    <property type="project" value="TreeGrafter"/>
</dbReference>
<feature type="compositionally biased region" description="Polar residues" evidence="2">
    <location>
        <begin position="470"/>
        <end position="480"/>
    </location>
</feature>
<comment type="caution">
    <text evidence="3">The sequence shown here is derived from an EMBL/GenBank/DDBJ whole genome shotgun (WGS) entry which is preliminary data.</text>
</comment>
<dbReference type="InterPro" id="IPR042481">
    <property type="entry name" value="CCDC57"/>
</dbReference>
<dbReference type="AlphaFoldDB" id="A0A401P5N8"/>
<dbReference type="EMBL" id="BFAA01003107">
    <property type="protein sequence ID" value="GCB68442.1"/>
    <property type="molecule type" value="Genomic_DNA"/>
</dbReference>
<organism evidence="3 4">
    <name type="scientific">Scyliorhinus torazame</name>
    <name type="common">Cloudy catshark</name>
    <name type="synonym">Catulus torazame</name>
    <dbReference type="NCBI Taxonomy" id="75743"/>
    <lineage>
        <taxon>Eukaryota</taxon>
        <taxon>Metazoa</taxon>
        <taxon>Chordata</taxon>
        <taxon>Craniata</taxon>
        <taxon>Vertebrata</taxon>
        <taxon>Chondrichthyes</taxon>
        <taxon>Elasmobranchii</taxon>
        <taxon>Galeomorphii</taxon>
        <taxon>Galeoidea</taxon>
        <taxon>Carcharhiniformes</taxon>
        <taxon>Scyliorhinidae</taxon>
        <taxon>Scyliorhinus</taxon>
    </lineage>
</organism>
<feature type="compositionally biased region" description="Polar residues" evidence="2">
    <location>
        <begin position="441"/>
        <end position="453"/>
    </location>
</feature>
<dbReference type="GO" id="GO:0034451">
    <property type="term" value="C:centriolar satellite"/>
    <property type="evidence" value="ECO:0007669"/>
    <property type="project" value="TreeGrafter"/>
</dbReference>
<feature type="coiled-coil region" evidence="1">
    <location>
        <begin position="238"/>
        <end position="272"/>
    </location>
</feature>
<keyword evidence="4" id="KW-1185">Reference proteome</keyword>
<feature type="compositionally biased region" description="Basic residues" evidence="2">
    <location>
        <begin position="605"/>
        <end position="614"/>
    </location>
</feature>
<dbReference type="PANTHER" id="PTHR46725:SF1">
    <property type="entry name" value="COILED-COIL DOMAIN-CONTAINING PROTEIN 57"/>
    <property type="match status" value="1"/>
</dbReference>